<evidence type="ECO:0000256" key="5">
    <source>
        <dbReference type="ARBA" id="ARBA00022801"/>
    </source>
</evidence>
<dbReference type="SUPFAM" id="SSF53474">
    <property type="entry name" value="alpha/beta-Hydrolases"/>
    <property type="match status" value="1"/>
</dbReference>
<keyword evidence="5" id="KW-0378">Hydrolase</keyword>
<name>A0AAQ4EUL5_AMBAM</name>
<dbReference type="Gene3D" id="3.40.50.1820">
    <property type="entry name" value="alpha/beta hydrolase"/>
    <property type="match status" value="1"/>
</dbReference>
<evidence type="ECO:0000313" key="9">
    <source>
        <dbReference type="Proteomes" id="UP001321473"/>
    </source>
</evidence>
<evidence type="ECO:0000256" key="7">
    <source>
        <dbReference type="SAM" id="MobiDB-lite"/>
    </source>
</evidence>
<evidence type="ECO:0000313" key="8">
    <source>
        <dbReference type="EMBL" id="KAK8778514.1"/>
    </source>
</evidence>
<dbReference type="PANTHER" id="PTHR11802">
    <property type="entry name" value="SERINE PROTEASE FAMILY S10 SERINE CARBOXYPEPTIDASE"/>
    <property type="match status" value="1"/>
</dbReference>
<dbReference type="Proteomes" id="UP001321473">
    <property type="component" value="Unassembled WGS sequence"/>
</dbReference>
<dbReference type="InterPro" id="IPR029058">
    <property type="entry name" value="AB_hydrolase_fold"/>
</dbReference>
<evidence type="ECO:0000256" key="4">
    <source>
        <dbReference type="ARBA" id="ARBA00022729"/>
    </source>
</evidence>
<keyword evidence="4" id="KW-0732">Signal</keyword>
<sequence length="118" mass="13335">MIQQTDKDNGVIQRQPGSENNVTREETLFKENSLEKPLLLWLQGGPEKSSLFGQFLENGALGIDASGKLYYRNHTVIKRMNVIYLDQPAGSGYSLDENQNYPGTLEKQDQQSERPTNC</sequence>
<evidence type="ECO:0000256" key="1">
    <source>
        <dbReference type="ARBA" id="ARBA00009431"/>
    </source>
</evidence>
<accession>A0AAQ4EUL5</accession>
<keyword evidence="2" id="KW-0121">Carboxypeptidase</keyword>
<dbReference type="GO" id="GO:0004185">
    <property type="term" value="F:serine-type carboxypeptidase activity"/>
    <property type="evidence" value="ECO:0007669"/>
    <property type="project" value="InterPro"/>
</dbReference>
<evidence type="ECO:0000256" key="3">
    <source>
        <dbReference type="ARBA" id="ARBA00022670"/>
    </source>
</evidence>
<organism evidence="8 9">
    <name type="scientific">Amblyomma americanum</name>
    <name type="common">Lone star tick</name>
    <dbReference type="NCBI Taxonomy" id="6943"/>
    <lineage>
        <taxon>Eukaryota</taxon>
        <taxon>Metazoa</taxon>
        <taxon>Ecdysozoa</taxon>
        <taxon>Arthropoda</taxon>
        <taxon>Chelicerata</taxon>
        <taxon>Arachnida</taxon>
        <taxon>Acari</taxon>
        <taxon>Parasitiformes</taxon>
        <taxon>Ixodida</taxon>
        <taxon>Ixodoidea</taxon>
        <taxon>Ixodidae</taxon>
        <taxon>Amblyomminae</taxon>
        <taxon>Amblyomma</taxon>
    </lineage>
</organism>
<dbReference type="GO" id="GO:0006508">
    <property type="term" value="P:proteolysis"/>
    <property type="evidence" value="ECO:0007669"/>
    <property type="project" value="UniProtKB-KW"/>
</dbReference>
<dbReference type="InterPro" id="IPR001563">
    <property type="entry name" value="Peptidase_S10"/>
</dbReference>
<evidence type="ECO:0000256" key="2">
    <source>
        <dbReference type="ARBA" id="ARBA00022645"/>
    </source>
</evidence>
<keyword evidence="3" id="KW-0645">Protease</keyword>
<comment type="caution">
    <text evidence="8">The sequence shown here is derived from an EMBL/GenBank/DDBJ whole genome shotgun (WGS) entry which is preliminary data.</text>
</comment>
<keyword evidence="6" id="KW-0325">Glycoprotein</keyword>
<protein>
    <submittedName>
        <fullName evidence="8">Uncharacterized protein</fullName>
    </submittedName>
</protein>
<feature type="region of interest" description="Disordered" evidence="7">
    <location>
        <begin position="93"/>
        <end position="118"/>
    </location>
</feature>
<proteinExistence type="inferred from homology"/>
<gene>
    <name evidence="8" type="ORF">V5799_020145</name>
</gene>
<feature type="region of interest" description="Disordered" evidence="7">
    <location>
        <begin position="1"/>
        <end position="24"/>
    </location>
</feature>
<evidence type="ECO:0000256" key="6">
    <source>
        <dbReference type="ARBA" id="ARBA00023180"/>
    </source>
</evidence>
<reference evidence="8 9" key="1">
    <citation type="journal article" date="2023" name="Arcadia Sci">
        <title>De novo assembly of a long-read Amblyomma americanum tick genome.</title>
        <authorList>
            <person name="Chou S."/>
            <person name="Poskanzer K.E."/>
            <person name="Rollins M."/>
            <person name="Thuy-Boun P.S."/>
        </authorList>
    </citation>
    <scope>NUCLEOTIDE SEQUENCE [LARGE SCALE GENOMIC DNA]</scope>
    <source>
        <strain evidence="8">F_SG_1</strain>
        <tissue evidence="8">Salivary glands</tissue>
    </source>
</reference>
<dbReference type="EMBL" id="JARKHS020010665">
    <property type="protein sequence ID" value="KAK8778514.1"/>
    <property type="molecule type" value="Genomic_DNA"/>
</dbReference>
<dbReference type="Pfam" id="PF00450">
    <property type="entry name" value="Peptidase_S10"/>
    <property type="match status" value="1"/>
</dbReference>
<comment type="similarity">
    <text evidence="1">Belongs to the peptidase S10 family.</text>
</comment>
<dbReference type="PANTHER" id="PTHR11802:SF472">
    <property type="entry name" value="SERINE CARBOXYPEPTIDASE CPVL-RELATED"/>
    <property type="match status" value="1"/>
</dbReference>
<keyword evidence="9" id="KW-1185">Reference proteome</keyword>
<dbReference type="AlphaFoldDB" id="A0AAQ4EUL5"/>